<gene>
    <name evidence="1" type="ORF">DPMN_044766</name>
</gene>
<dbReference type="Proteomes" id="UP000828390">
    <property type="component" value="Unassembled WGS sequence"/>
</dbReference>
<evidence type="ECO:0000313" key="1">
    <source>
        <dbReference type="EMBL" id="KAH3738138.1"/>
    </source>
</evidence>
<organism evidence="1 2">
    <name type="scientific">Dreissena polymorpha</name>
    <name type="common">Zebra mussel</name>
    <name type="synonym">Mytilus polymorpha</name>
    <dbReference type="NCBI Taxonomy" id="45954"/>
    <lineage>
        <taxon>Eukaryota</taxon>
        <taxon>Metazoa</taxon>
        <taxon>Spiralia</taxon>
        <taxon>Lophotrochozoa</taxon>
        <taxon>Mollusca</taxon>
        <taxon>Bivalvia</taxon>
        <taxon>Autobranchia</taxon>
        <taxon>Heteroconchia</taxon>
        <taxon>Euheterodonta</taxon>
        <taxon>Imparidentia</taxon>
        <taxon>Neoheterodontei</taxon>
        <taxon>Myida</taxon>
        <taxon>Dreissenoidea</taxon>
        <taxon>Dreissenidae</taxon>
        <taxon>Dreissena</taxon>
    </lineage>
</organism>
<dbReference type="AlphaFoldDB" id="A0A9D4D6F2"/>
<reference evidence="1" key="2">
    <citation type="submission" date="2020-11" db="EMBL/GenBank/DDBJ databases">
        <authorList>
            <person name="McCartney M.A."/>
            <person name="Auch B."/>
            <person name="Kono T."/>
            <person name="Mallez S."/>
            <person name="Becker A."/>
            <person name="Gohl D.M."/>
            <person name="Silverstein K.A.T."/>
            <person name="Koren S."/>
            <person name="Bechman K.B."/>
            <person name="Herman A."/>
            <person name="Abrahante J.E."/>
            <person name="Garbe J."/>
        </authorList>
    </citation>
    <scope>NUCLEOTIDE SEQUENCE</scope>
    <source>
        <strain evidence="1">Duluth1</strain>
        <tissue evidence="1">Whole animal</tissue>
    </source>
</reference>
<keyword evidence="2" id="KW-1185">Reference proteome</keyword>
<name>A0A9D4D6F2_DREPO</name>
<evidence type="ECO:0000313" key="2">
    <source>
        <dbReference type="Proteomes" id="UP000828390"/>
    </source>
</evidence>
<comment type="caution">
    <text evidence="1">The sequence shown here is derived from an EMBL/GenBank/DDBJ whole genome shotgun (WGS) entry which is preliminary data.</text>
</comment>
<reference evidence="1" key="1">
    <citation type="journal article" date="2019" name="bioRxiv">
        <title>The Genome of the Zebra Mussel, Dreissena polymorpha: A Resource for Invasive Species Research.</title>
        <authorList>
            <person name="McCartney M.A."/>
            <person name="Auch B."/>
            <person name="Kono T."/>
            <person name="Mallez S."/>
            <person name="Zhang Y."/>
            <person name="Obille A."/>
            <person name="Becker A."/>
            <person name="Abrahante J.E."/>
            <person name="Garbe J."/>
            <person name="Badalamenti J.P."/>
            <person name="Herman A."/>
            <person name="Mangelson H."/>
            <person name="Liachko I."/>
            <person name="Sullivan S."/>
            <person name="Sone E.D."/>
            <person name="Koren S."/>
            <person name="Silverstein K.A.T."/>
            <person name="Beckman K.B."/>
            <person name="Gohl D.M."/>
        </authorList>
    </citation>
    <scope>NUCLEOTIDE SEQUENCE</scope>
    <source>
        <strain evidence="1">Duluth1</strain>
        <tissue evidence="1">Whole animal</tissue>
    </source>
</reference>
<accession>A0A9D4D6F2</accession>
<dbReference type="EMBL" id="JAIWYP010000011">
    <property type="protein sequence ID" value="KAH3738138.1"/>
    <property type="molecule type" value="Genomic_DNA"/>
</dbReference>
<protein>
    <submittedName>
        <fullName evidence="1">Uncharacterized protein</fullName>
    </submittedName>
</protein>
<proteinExistence type="predicted"/>
<sequence length="107" mass="12427">MCGGPLKKTTKVRYSTEIWFDGSTFDPKGVRKDCKCSFTNLNAHNLTTLRRSRIEVRIEIPYRDKNASSTMCSSALLTHEHFFRNFCKESTEHMKVDFSTYDSNLFT</sequence>